<feature type="non-terminal residue" evidence="1">
    <location>
        <position position="73"/>
    </location>
</feature>
<feature type="non-terminal residue" evidence="1">
    <location>
        <position position="1"/>
    </location>
</feature>
<dbReference type="EMBL" id="JABANO010038517">
    <property type="protein sequence ID" value="KAF4698425.1"/>
    <property type="molecule type" value="Genomic_DNA"/>
</dbReference>
<accession>A0A7J6PQR4</accession>
<reference evidence="1 2" key="1">
    <citation type="submission" date="2020-04" db="EMBL/GenBank/DDBJ databases">
        <title>Perkinsus olseni comparative genomics.</title>
        <authorList>
            <person name="Bogema D.R."/>
        </authorList>
    </citation>
    <scope>NUCLEOTIDE SEQUENCE [LARGE SCALE GENOMIC DNA]</scope>
    <source>
        <strain evidence="1 2">ATCC PRA-207</strain>
    </source>
</reference>
<evidence type="ECO:0000313" key="2">
    <source>
        <dbReference type="Proteomes" id="UP000553632"/>
    </source>
</evidence>
<keyword evidence="2" id="KW-1185">Reference proteome</keyword>
<dbReference type="AlphaFoldDB" id="A0A7J6PQR4"/>
<gene>
    <name evidence="1" type="ORF">FOZ63_025056</name>
</gene>
<protein>
    <submittedName>
        <fullName evidence="1">Uncharacterized protein</fullName>
    </submittedName>
</protein>
<sequence length="73" mass="8207">VSEGRKKLKDLKTKSAVTVGSYVDKVLELIEELQTAKYLPPHLKDDLDWVKDVIVCNKLYEVSIDADTTEANS</sequence>
<proteinExistence type="predicted"/>
<name>A0A7J6PQR4_PEROL</name>
<evidence type="ECO:0000313" key="1">
    <source>
        <dbReference type="EMBL" id="KAF4698425.1"/>
    </source>
</evidence>
<organism evidence="1 2">
    <name type="scientific">Perkinsus olseni</name>
    <name type="common">Perkinsus atlanticus</name>
    <dbReference type="NCBI Taxonomy" id="32597"/>
    <lineage>
        <taxon>Eukaryota</taxon>
        <taxon>Sar</taxon>
        <taxon>Alveolata</taxon>
        <taxon>Perkinsozoa</taxon>
        <taxon>Perkinsea</taxon>
        <taxon>Perkinsida</taxon>
        <taxon>Perkinsidae</taxon>
        <taxon>Perkinsus</taxon>
    </lineage>
</organism>
<dbReference type="Proteomes" id="UP000553632">
    <property type="component" value="Unassembled WGS sequence"/>
</dbReference>
<comment type="caution">
    <text evidence="1">The sequence shown here is derived from an EMBL/GenBank/DDBJ whole genome shotgun (WGS) entry which is preliminary data.</text>
</comment>